<dbReference type="InterPro" id="IPR055377">
    <property type="entry name" value="GH3_M"/>
</dbReference>
<evidence type="ECO:0000313" key="3">
    <source>
        <dbReference type="EMBL" id="MBS2098396.1"/>
    </source>
</evidence>
<dbReference type="Pfam" id="PF23572">
    <property type="entry name" value="GH3_C"/>
    <property type="match status" value="1"/>
</dbReference>
<dbReference type="PANTHER" id="PTHR31901:SF9">
    <property type="entry name" value="GH3 DOMAIN-CONTAINING PROTEIN"/>
    <property type="match status" value="1"/>
</dbReference>
<organism evidence="3 4">
    <name type="scientific">Carboxylicivirga linearis</name>
    <dbReference type="NCBI Taxonomy" id="1628157"/>
    <lineage>
        <taxon>Bacteria</taxon>
        <taxon>Pseudomonadati</taxon>
        <taxon>Bacteroidota</taxon>
        <taxon>Bacteroidia</taxon>
        <taxon>Marinilabiliales</taxon>
        <taxon>Marinilabiliaceae</taxon>
        <taxon>Carboxylicivirga</taxon>
    </lineage>
</organism>
<dbReference type="InterPro" id="IPR004993">
    <property type="entry name" value="GH3"/>
</dbReference>
<dbReference type="Pfam" id="PF03321">
    <property type="entry name" value="GH3"/>
    <property type="match status" value="1"/>
</dbReference>
<dbReference type="InterPro" id="IPR055378">
    <property type="entry name" value="GH3_C"/>
</dbReference>
<comment type="caution">
    <text evidence="3">The sequence shown here is derived from an EMBL/GenBank/DDBJ whole genome shotgun (WGS) entry which is preliminary data.</text>
</comment>
<sequence length="504" mass="57902">MPILNSLISLVNTRRLSQIDSFKSNPGQVQNEQLHRIIKSAKDTYLGKLHDFASIKNYETFAERIPVSDYEGLKPYVERMKKGEKNLLWPGEIKWFAKSSGTTSSKSKFIPVSKESLEDCHFRGGKDVLALYIENRPESDMFSGKCLTLGGSHQINNFSNDSYYGDLSAILIENLPFWTHFMRTPDQSIALMDEWEAKLEKITETTLVENVTSLAGVPSWFLVLIKHLLKKSGKNNLLDIWPNLELFIHGGINFTPYRNQYKELIPSDKMNYLETYNASEGFFAIQDDLTIQSMLLMLDYGIFYEFVPLSELGKPHPKALTIEQVETGKDYALVITTNGGIWRYLIGDTVKFETTFPHRIVITGRTKHFINAFGEELMIENADKALNEACEQTGAVIKEYTAAPIFMGKESKGAHQWLIEFEKHPEDLEKFKQLLDDGLKKANSDYEAKRYKNMTLEMPHVEVAREHLFMDWLRSKNKLGGQNKVPRLANNREYIEELLKINKK</sequence>
<gene>
    <name evidence="3" type="ORF">KEM10_08905</name>
</gene>
<accession>A0ABS5JVN8</accession>
<keyword evidence="4" id="KW-1185">Reference proteome</keyword>
<dbReference type="RefSeq" id="WP_212215637.1">
    <property type="nucleotide sequence ID" value="NZ_JAGUCO010000004.1"/>
</dbReference>
<evidence type="ECO:0000259" key="2">
    <source>
        <dbReference type="Pfam" id="PF23572"/>
    </source>
</evidence>
<dbReference type="Pfam" id="PF23571">
    <property type="entry name" value="GH3_M"/>
    <property type="match status" value="1"/>
</dbReference>
<feature type="domain" description="GH3 middle" evidence="1">
    <location>
        <begin position="296"/>
        <end position="364"/>
    </location>
</feature>
<evidence type="ECO:0000259" key="1">
    <source>
        <dbReference type="Pfam" id="PF23571"/>
    </source>
</evidence>
<reference evidence="3 4" key="1">
    <citation type="journal article" date="2015" name="Int. J. Syst. Evol. Microbiol.">
        <title>Carboxylicivirga linearis sp. nov., isolated from a sea cucumber culture pond.</title>
        <authorList>
            <person name="Wang F.Q."/>
            <person name="Zhou Y.X."/>
            <person name="Lin X.Z."/>
            <person name="Chen G.J."/>
            <person name="Du Z.J."/>
        </authorList>
    </citation>
    <scope>NUCLEOTIDE SEQUENCE [LARGE SCALE GENOMIC DNA]</scope>
    <source>
        <strain evidence="3 4">FB218</strain>
    </source>
</reference>
<dbReference type="EMBL" id="JAGUCO010000004">
    <property type="protein sequence ID" value="MBS2098396.1"/>
    <property type="molecule type" value="Genomic_DNA"/>
</dbReference>
<dbReference type="Proteomes" id="UP000708576">
    <property type="component" value="Unassembled WGS sequence"/>
</dbReference>
<name>A0ABS5JVN8_9BACT</name>
<feature type="domain" description="GH3 C-terminal" evidence="2">
    <location>
        <begin position="380"/>
        <end position="493"/>
    </location>
</feature>
<protein>
    <submittedName>
        <fullName evidence="3">GH3 auxin-responsive promoter family protein</fullName>
    </submittedName>
</protein>
<dbReference type="PANTHER" id="PTHR31901">
    <property type="entry name" value="GH3 DOMAIN-CONTAINING PROTEIN"/>
    <property type="match status" value="1"/>
</dbReference>
<proteinExistence type="predicted"/>
<evidence type="ECO:0000313" key="4">
    <source>
        <dbReference type="Proteomes" id="UP000708576"/>
    </source>
</evidence>